<organism evidence="2 3">
    <name type="scientific">Kitasatospora aureofaciens</name>
    <name type="common">Streptomyces aureofaciens</name>
    <dbReference type="NCBI Taxonomy" id="1894"/>
    <lineage>
        <taxon>Bacteria</taxon>
        <taxon>Bacillati</taxon>
        <taxon>Actinomycetota</taxon>
        <taxon>Actinomycetes</taxon>
        <taxon>Kitasatosporales</taxon>
        <taxon>Streptomycetaceae</taxon>
        <taxon>Kitasatospora</taxon>
    </lineage>
</organism>
<dbReference type="EMBL" id="BMUB01000003">
    <property type="protein sequence ID" value="GGU67569.1"/>
    <property type="molecule type" value="Genomic_DNA"/>
</dbReference>
<dbReference type="AlphaFoldDB" id="A0A8H9HNF3"/>
<accession>A0A8H9HNF3</accession>
<feature type="compositionally biased region" description="Polar residues" evidence="1">
    <location>
        <begin position="7"/>
        <end position="24"/>
    </location>
</feature>
<evidence type="ECO:0000313" key="2">
    <source>
        <dbReference type="EMBL" id="GGU67569.1"/>
    </source>
</evidence>
<reference evidence="2" key="1">
    <citation type="journal article" date="2014" name="Int. J. Syst. Evol. Microbiol.">
        <title>Complete genome sequence of Corynebacterium casei LMG S-19264T (=DSM 44701T), isolated from a smear-ripened cheese.</title>
        <authorList>
            <consortium name="US DOE Joint Genome Institute (JGI-PGF)"/>
            <person name="Walter F."/>
            <person name="Albersmeier A."/>
            <person name="Kalinowski J."/>
            <person name="Ruckert C."/>
        </authorList>
    </citation>
    <scope>NUCLEOTIDE SEQUENCE</scope>
    <source>
        <strain evidence="2">JCM 4434</strain>
    </source>
</reference>
<evidence type="ECO:0000313" key="3">
    <source>
        <dbReference type="Proteomes" id="UP000610124"/>
    </source>
</evidence>
<dbReference type="Proteomes" id="UP000610124">
    <property type="component" value="Unassembled WGS sequence"/>
</dbReference>
<feature type="region of interest" description="Disordered" evidence="1">
    <location>
        <begin position="1"/>
        <end position="24"/>
    </location>
</feature>
<evidence type="ECO:0000256" key="1">
    <source>
        <dbReference type="SAM" id="MobiDB-lite"/>
    </source>
</evidence>
<sequence>MLRRMSTEQSPEQTSAAVPSRRQQPTLLEAVAELEAVVAAGDDERFGPALGLVGGLFGPAGPAERRAAGPRLAALLPDAPPFPRAHLAMVVGACVESGADPVACAGPVLAGLRGALTGAQRLVEGWARTGGGPLPDQEADDPAEAHARIESPGHLDAWNAHLAVVGWWTLHLWQQAAWAVYAHAPVRAEARTSGVTEVLLELFDRYEGERHDFKGLTHLALVLDDEPLLVLDRPTGTGYLLRMSGLSDTFQLHTLLADVLIGGGHLPGDPQDPEVVALARTEFLDGRRLIATGAFNLVAPDGSWLWNEGTPSDIPVVDGVRTLVLEQLPYERSWSAGRFIQEVPGELRLERVLDPAEAAQRLARTVPGTSTASAFG</sequence>
<protein>
    <submittedName>
        <fullName evidence="2">Uncharacterized protein</fullName>
    </submittedName>
</protein>
<gene>
    <name evidence="2" type="ORF">GCM10010502_18500</name>
</gene>
<name>A0A8H9HNF3_KITAU</name>
<reference evidence="2" key="2">
    <citation type="submission" date="2020-09" db="EMBL/GenBank/DDBJ databases">
        <authorList>
            <person name="Sun Q."/>
            <person name="Ohkuma M."/>
        </authorList>
    </citation>
    <scope>NUCLEOTIDE SEQUENCE</scope>
    <source>
        <strain evidence="2">JCM 4434</strain>
    </source>
</reference>
<comment type="caution">
    <text evidence="2">The sequence shown here is derived from an EMBL/GenBank/DDBJ whole genome shotgun (WGS) entry which is preliminary data.</text>
</comment>
<proteinExistence type="predicted"/>